<accession>A0A5B7TPD9</accession>
<dbReference type="OrthoDB" id="1443428at2"/>
<reference evidence="1 2" key="1">
    <citation type="submission" date="2019-05" db="EMBL/GenBank/DDBJ databases">
        <title>Algicella ahnfeltiae gen. nov., sp. nov., a novel marine bacterium of the family Flavobacteriaceae isolated from a red alga.</title>
        <authorList>
            <person name="Nedashkovskaya O.I."/>
            <person name="Kukhlevskiy A.D."/>
            <person name="Kim S.-G."/>
            <person name="Zhukova N.V."/>
            <person name="Mikhailov V.V."/>
        </authorList>
    </citation>
    <scope>NUCLEOTIDE SEQUENCE [LARGE SCALE GENOMIC DNA]</scope>
    <source>
        <strain evidence="1 2">10Alg115</strain>
    </source>
</reference>
<dbReference type="RefSeq" id="WP_138949070.1">
    <property type="nucleotide sequence ID" value="NZ_CP040749.1"/>
</dbReference>
<name>A0A5B7TPD9_9FLAO</name>
<dbReference type="AlphaFoldDB" id="A0A5B7TPD9"/>
<sequence>MNYKWKKEFFSSNYELFLNDSKTGELKQKMFSETVYGNMNESNYNFKKKGIFSSEIEITDLKSKNRIGKIKFNSWINKAEIFLNEQKFEWKSDSFWGNKWSIRENEKKLIEYKTSGLSGGNIKSTIENDLLLISGLFSFNYYKRIAAFMVIMIFLITN</sequence>
<dbReference type="Proteomes" id="UP000306229">
    <property type="component" value="Chromosome"/>
</dbReference>
<dbReference type="KEGG" id="fbe:FF125_06890"/>
<evidence type="ECO:0000313" key="1">
    <source>
        <dbReference type="EMBL" id="QCX38168.1"/>
    </source>
</evidence>
<protein>
    <submittedName>
        <fullName evidence="1">Uncharacterized protein</fullName>
    </submittedName>
</protein>
<organism evidence="1 2">
    <name type="scientific">Aureibaculum algae</name>
    <dbReference type="NCBI Taxonomy" id="2584122"/>
    <lineage>
        <taxon>Bacteria</taxon>
        <taxon>Pseudomonadati</taxon>
        <taxon>Bacteroidota</taxon>
        <taxon>Flavobacteriia</taxon>
        <taxon>Flavobacteriales</taxon>
        <taxon>Flavobacteriaceae</taxon>
        <taxon>Aureibaculum</taxon>
    </lineage>
</organism>
<evidence type="ECO:0000313" key="2">
    <source>
        <dbReference type="Proteomes" id="UP000306229"/>
    </source>
</evidence>
<keyword evidence="2" id="KW-1185">Reference proteome</keyword>
<proteinExistence type="predicted"/>
<gene>
    <name evidence="1" type="ORF">FF125_06890</name>
</gene>
<dbReference type="EMBL" id="CP040749">
    <property type="protein sequence ID" value="QCX38168.1"/>
    <property type="molecule type" value="Genomic_DNA"/>
</dbReference>